<dbReference type="EMBL" id="BOOK01000091">
    <property type="protein sequence ID" value="GII06037.1"/>
    <property type="molecule type" value="Genomic_DNA"/>
</dbReference>
<accession>A0A8J3X0S4</accession>
<evidence type="ECO:0000313" key="2">
    <source>
        <dbReference type="EMBL" id="GII06037.1"/>
    </source>
</evidence>
<feature type="coiled-coil region" evidence="1">
    <location>
        <begin position="277"/>
        <end position="308"/>
    </location>
</feature>
<evidence type="ECO:0000256" key="1">
    <source>
        <dbReference type="SAM" id="Coils"/>
    </source>
</evidence>
<reference evidence="2" key="1">
    <citation type="submission" date="2021-01" db="EMBL/GenBank/DDBJ databases">
        <title>Whole genome shotgun sequence of Planobispora takensis NBRC 109077.</title>
        <authorList>
            <person name="Komaki H."/>
            <person name="Tamura T."/>
        </authorList>
    </citation>
    <scope>NUCLEOTIDE SEQUENCE</scope>
    <source>
        <strain evidence="2">NBRC 109077</strain>
    </source>
</reference>
<gene>
    <name evidence="2" type="ORF">Pta02_80450</name>
</gene>
<comment type="caution">
    <text evidence="2">The sequence shown here is derived from an EMBL/GenBank/DDBJ whole genome shotgun (WGS) entry which is preliminary data.</text>
</comment>
<keyword evidence="3" id="KW-1185">Reference proteome</keyword>
<dbReference type="AlphaFoldDB" id="A0A8J3X0S4"/>
<keyword evidence="1" id="KW-0175">Coiled coil</keyword>
<dbReference type="RefSeq" id="WP_203880236.1">
    <property type="nucleotide sequence ID" value="NZ_BOOK01000091.1"/>
</dbReference>
<sequence length="387" mass="44273">MSEYQYYEFLAIDRPLTDQQQAEVRALSTRAHITATSFTNEYHWGDFRGDPHRMMERYYDAHLYLANWGTHQIMLRLPRTVLDPELAAHYCVDDQISAWTSGEHLILNFTSEAEEEYWEDDVERSLSAIVGIRAELAAGDLRPLYLAWLSAYGAWERDEDAFDYADEDESEPPVPPGLGALTASQRALADFLRLDDHLLSAAAEASPPAQAVQHDRQALADWISALPTERKNALLLRVAEDDAGRVRWELLREFGGDTTSLVKAGRTVAELLDATAARRHRREQQEAARLAEEQQRQEHERRQAYEARLNRLAHDPEAAWAQVEEFIDTKKPHEYDRAVDLLRDLQALAARDDHTGAFAQRLTHLRQRHQSKTSLIKRLNDTGLVAK</sequence>
<name>A0A8J3X0S4_9ACTN</name>
<proteinExistence type="predicted"/>
<organism evidence="2 3">
    <name type="scientific">Planobispora takensis</name>
    <dbReference type="NCBI Taxonomy" id="1367882"/>
    <lineage>
        <taxon>Bacteria</taxon>
        <taxon>Bacillati</taxon>
        <taxon>Actinomycetota</taxon>
        <taxon>Actinomycetes</taxon>
        <taxon>Streptosporangiales</taxon>
        <taxon>Streptosporangiaceae</taxon>
        <taxon>Planobispora</taxon>
    </lineage>
</organism>
<protein>
    <submittedName>
        <fullName evidence="2">Uncharacterized protein</fullName>
    </submittedName>
</protein>
<dbReference type="Proteomes" id="UP000634476">
    <property type="component" value="Unassembled WGS sequence"/>
</dbReference>
<evidence type="ECO:0000313" key="3">
    <source>
        <dbReference type="Proteomes" id="UP000634476"/>
    </source>
</evidence>